<accession>A0A0C3EBP6</accession>
<evidence type="ECO:0000256" key="3">
    <source>
        <dbReference type="ARBA" id="ARBA00022691"/>
    </source>
</evidence>
<dbReference type="STRING" id="1036808.A0A0C3EBP6"/>
<dbReference type="EMBL" id="KN822020">
    <property type="protein sequence ID" value="KIM65749.1"/>
    <property type="molecule type" value="Genomic_DNA"/>
</dbReference>
<dbReference type="PANTHER" id="PTHR35897:SF1">
    <property type="entry name" value="METHYLTRANSFERASE AUSD"/>
    <property type="match status" value="1"/>
</dbReference>
<dbReference type="AlphaFoldDB" id="A0A0C3EBP6"/>
<dbReference type="HOGENOM" id="CLU_051542_1_1_1"/>
<evidence type="ECO:0008006" key="7">
    <source>
        <dbReference type="Google" id="ProtNLM"/>
    </source>
</evidence>
<sequence length="302" mass="33181">MPASSTPNALPLNPALYAPLPDDVAFLKATTGIEDDEELKSHILAIQERVYKVAPYPCFYGFAFIKTSISVQPVYRDILEIGRYRNNAILLEVGCGLCAESRKAALDGFPARNIVSSDIIQEFGDLSHALFKTTKETFPGKFIAGDILDPAFLSVVPPTRGPVQSSPPDLSSLTSLSPLHGHCSVITATSFFHLFTEEQQVHLARALAGLLSPEPGSLICGVDMGAKVKGPVLYNATGVDLNLFLHSEESWTELWDGIIFEKGEVAVWAKYAEVEFMGKRNSYLLWNIKRLNLRGSRIMPRL</sequence>
<proteinExistence type="inferred from homology"/>
<dbReference type="InterPro" id="IPR029063">
    <property type="entry name" value="SAM-dependent_MTases_sf"/>
</dbReference>
<comment type="similarity">
    <text evidence="4">Belongs to the class I-like SAM-binding methyltransferase superfamily.</text>
</comment>
<comment type="pathway">
    <text evidence="1">Secondary metabolite biosynthesis.</text>
</comment>
<evidence type="ECO:0000256" key="1">
    <source>
        <dbReference type="ARBA" id="ARBA00005179"/>
    </source>
</evidence>
<dbReference type="Gene3D" id="3.40.50.150">
    <property type="entry name" value="Vaccinia Virus protein VP39"/>
    <property type="match status" value="1"/>
</dbReference>
<dbReference type="OrthoDB" id="2094832at2759"/>
<dbReference type="PANTHER" id="PTHR35897">
    <property type="entry name" value="METHYLTRANSFERASE AUSD"/>
    <property type="match status" value="1"/>
</dbReference>
<organism evidence="5 6">
    <name type="scientific">Scleroderma citrinum Foug A</name>
    <dbReference type="NCBI Taxonomy" id="1036808"/>
    <lineage>
        <taxon>Eukaryota</taxon>
        <taxon>Fungi</taxon>
        <taxon>Dikarya</taxon>
        <taxon>Basidiomycota</taxon>
        <taxon>Agaricomycotina</taxon>
        <taxon>Agaricomycetes</taxon>
        <taxon>Agaricomycetidae</taxon>
        <taxon>Boletales</taxon>
        <taxon>Sclerodermatineae</taxon>
        <taxon>Sclerodermataceae</taxon>
        <taxon>Scleroderma</taxon>
    </lineage>
</organism>
<dbReference type="InterPro" id="IPR051654">
    <property type="entry name" value="Meroterpenoid_MTases"/>
</dbReference>
<keyword evidence="3" id="KW-0949">S-adenosyl-L-methionine</keyword>
<evidence type="ECO:0000313" key="5">
    <source>
        <dbReference type="EMBL" id="KIM65749.1"/>
    </source>
</evidence>
<keyword evidence="2" id="KW-0808">Transferase</keyword>
<dbReference type="SUPFAM" id="SSF53335">
    <property type="entry name" value="S-adenosyl-L-methionine-dependent methyltransferases"/>
    <property type="match status" value="1"/>
</dbReference>
<dbReference type="GO" id="GO:0016740">
    <property type="term" value="F:transferase activity"/>
    <property type="evidence" value="ECO:0007669"/>
    <property type="project" value="UniProtKB-KW"/>
</dbReference>
<name>A0A0C3EBP6_9AGAM</name>
<evidence type="ECO:0000313" key="6">
    <source>
        <dbReference type="Proteomes" id="UP000053989"/>
    </source>
</evidence>
<protein>
    <recommendedName>
        <fullName evidence="7">Methyltransferase domain-containing protein</fullName>
    </recommendedName>
</protein>
<evidence type="ECO:0000256" key="4">
    <source>
        <dbReference type="ARBA" id="ARBA00038314"/>
    </source>
</evidence>
<dbReference type="Proteomes" id="UP000053989">
    <property type="component" value="Unassembled WGS sequence"/>
</dbReference>
<reference evidence="5 6" key="1">
    <citation type="submission" date="2014-04" db="EMBL/GenBank/DDBJ databases">
        <authorList>
            <consortium name="DOE Joint Genome Institute"/>
            <person name="Kuo A."/>
            <person name="Kohler A."/>
            <person name="Nagy L.G."/>
            <person name="Floudas D."/>
            <person name="Copeland A."/>
            <person name="Barry K.W."/>
            <person name="Cichocki N."/>
            <person name="Veneault-Fourrey C."/>
            <person name="LaButti K."/>
            <person name="Lindquist E.A."/>
            <person name="Lipzen A."/>
            <person name="Lundell T."/>
            <person name="Morin E."/>
            <person name="Murat C."/>
            <person name="Sun H."/>
            <person name="Tunlid A."/>
            <person name="Henrissat B."/>
            <person name="Grigoriev I.V."/>
            <person name="Hibbett D.S."/>
            <person name="Martin F."/>
            <person name="Nordberg H.P."/>
            <person name="Cantor M.N."/>
            <person name="Hua S.X."/>
        </authorList>
    </citation>
    <scope>NUCLEOTIDE SEQUENCE [LARGE SCALE GENOMIC DNA]</scope>
    <source>
        <strain evidence="5 6">Foug A</strain>
    </source>
</reference>
<evidence type="ECO:0000256" key="2">
    <source>
        <dbReference type="ARBA" id="ARBA00022679"/>
    </source>
</evidence>
<reference evidence="6" key="2">
    <citation type="submission" date="2015-01" db="EMBL/GenBank/DDBJ databases">
        <title>Evolutionary Origins and Diversification of the Mycorrhizal Mutualists.</title>
        <authorList>
            <consortium name="DOE Joint Genome Institute"/>
            <consortium name="Mycorrhizal Genomics Consortium"/>
            <person name="Kohler A."/>
            <person name="Kuo A."/>
            <person name="Nagy L.G."/>
            <person name="Floudas D."/>
            <person name="Copeland A."/>
            <person name="Barry K.W."/>
            <person name="Cichocki N."/>
            <person name="Veneault-Fourrey C."/>
            <person name="LaButti K."/>
            <person name="Lindquist E.A."/>
            <person name="Lipzen A."/>
            <person name="Lundell T."/>
            <person name="Morin E."/>
            <person name="Murat C."/>
            <person name="Riley R."/>
            <person name="Ohm R."/>
            <person name="Sun H."/>
            <person name="Tunlid A."/>
            <person name="Henrissat B."/>
            <person name="Grigoriev I.V."/>
            <person name="Hibbett D.S."/>
            <person name="Martin F."/>
        </authorList>
    </citation>
    <scope>NUCLEOTIDE SEQUENCE [LARGE SCALE GENOMIC DNA]</scope>
    <source>
        <strain evidence="6">Foug A</strain>
    </source>
</reference>
<dbReference type="InParanoid" id="A0A0C3EBP6"/>
<keyword evidence="6" id="KW-1185">Reference proteome</keyword>
<gene>
    <name evidence="5" type="ORF">SCLCIDRAFT_1211726</name>
</gene>